<accession>A0A3M7T3H0</accession>
<keyword evidence="1" id="KW-0472">Membrane</keyword>
<dbReference type="EMBL" id="REGN01000366">
    <property type="protein sequence ID" value="RNA42449.1"/>
    <property type="molecule type" value="Genomic_DNA"/>
</dbReference>
<reference evidence="2 3" key="1">
    <citation type="journal article" date="2018" name="Sci. Rep.">
        <title>Genomic signatures of local adaptation to the degree of environmental predictability in rotifers.</title>
        <authorList>
            <person name="Franch-Gras L."/>
            <person name="Hahn C."/>
            <person name="Garcia-Roger E.M."/>
            <person name="Carmona M.J."/>
            <person name="Serra M."/>
            <person name="Gomez A."/>
        </authorList>
    </citation>
    <scope>NUCLEOTIDE SEQUENCE [LARGE SCALE GENOMIC DNA]</scope>
    <source>
        <strain evidence="2">HYR1</strain>
    </source>
</reference>
<gene>
    <name evidence="2" type="ORF">BpHYR1_052323</name>
</gene>
<proteinExistence type="predicted"/>
<organism evidence="2 3">
    <name type="scientific">Brachionus plicatilis</name>
    <name type="common">Marine rotifer</name>
    <name type="synonym">Brachionus muelleri</name>
    <dbReference type="NCBI Taxonomy" id="10195"/>
    <lineage>
        <taxon>Eukaryota</taxon>
        <taxon>Metazoa</taxon>
        <taxon>Spiralia</taxon>
        <taxon>Gnathifera</taxon>
        <taxon>Rotifera</taxon>
        <taxon>Eurotatoria</taxon>
        <taxon>Monogononta</taxon>
        <taxon>Pseudotrocha</taxon>
        <taxon>Ploima</taxon>
        <taxon>Brachionidae</taxon>
        <taxon>Brachionus</taxon>
    </lineage>
</organism>
<sequence length="139" mass="16020">MYSHKMTLTNKNSTNRLTKPFTLGKIYVGVNVLFGSFDKLILITQYICNMILLTNFSVISVISLNLKIFKNHDNKKKKLDDSSVTEFQYTLTGQALILQIESALDKKAKKTPEEYYLFNQYEIIAVGETKKFYKKLCAN</sequence>
<feature type="transmembrane region" description="Helical" evidence="1">
    <location>
        <begin position="21"/>
        <end position="37"/>
    </location>
</feature>
<name>A0A3M7T3H0_BRAPC</name>
<dbReference type="AlphaFoldDB" id="A0A3M7T3H0"/>
<evidence type="ECO:0000313" key="3">
    <source>
        <dbReference type="Proteomes" id="UP000276133"/>
    </source>
</evidence>
<keyword evidence="1" id="KW-0812">Transmembrane</keyword>
<protein>
    <submittedName>
        <fullName evidence="2">Uncharacterized protein</fullName>
    </submittedName>
</protein>
<dbReference type="Proteomes" id="UP000276133">
    <property type="component" value="Unassembled WGS sequence"/>
</dbReference>
<feature type="transmembrane region" description="Helical" evidence="1">
    <location>
        <begin position="43"/>
        <end position="66"/>
    </location>
</feature>
<evidence type="ECO:0000313" key="2">
    <source>
        <dbReference type="EMBL" id="RNA42449.1"/>
    </source>
</evidence>
<keyword evidence="1" id="KW-1133">Transmembrane helix</keyword>
<evidence type="ECO:0000256" key="1">
    <source>
        <dbReference type="SAM" id="Phobius"/>
    </source>
</evidence>
<keyword evidence="3" id="KW-1185">Reference proteome</keyword>
<comment type="caution">
    <text evidence="2">The sequence shown here is derived from an EMBL/GenBank/DDBJ whole genome shotgun (WGS) entry which is preliminary data.</text>
</comment>